<keyword evidence="12" id="KW-1185">Reference proteome</keyword>
<accession>A0ABU8YSX6</accession>
<dbReference type="Gene3D" id="3.40.50.880">
    <property type="match status" value="1"/>
</dbReference>
<keyword evidence="4 7" id="KW-0067">ATP-binding</keyword>
<dbReference type="Gene3D" id="3.40.50.300">
    <property type="entry name" value="P-loop containing nucleotide triphosphate hydrolases"/>
    <property type="match status" value="1"/>
</dbReference>
<evidence type="ECO:0000256" key="5">
    <source>
        <dbReference type="ARBA" id="ARBA00022842"/>
    </source>
</evidence>
<organism evidence="11 12">
    <name type="scientific">Microcoleus anatoxicus PTRS2</name>
    <dbReference type="NCBI Taxonomy" id="2705321"/>
    <lineage>
        <taxon>Bacteria</taxon>
        <taxon>Bacillati</taxon>
        <taxon>Cyanobacteriota</taxon>
        <taxon>Cyanophyceae</taxon>
        <taxon>Oscillatoriophycideae</taxon>
        <taxon>Oscillatoriales</taxon>
        <taxon>Microcoleaceae</taxon>
        <taxon>Microcoleus</taxon>
        <taxon>Microcoleus anatoxicus</taxon>
    </lineage>
</organism>
<dbReference type="Pfam" id="PF07685">
    <property type="entry name" value="GATase_3"/>
    <property type="match status" value="1"/>
</dbReference>
<evidence type="ECO:0000313" key="11">
    <source>
        <dbReference type="EMBL" id="MEK0187567.1"/>
    </source>
</evidence>
<dbReference type="InterPro" id="IPR027417">
    <property type="entry name" value="P-loop_NTPase"/>
</dbReference>
<keyword evidence="6 7" id="KW-0315">Glutamine amidotransferase</keyword>
<proteinExistence type="inferred from homology"/>
<dbReference type="InterPro" id="IPR011698">
    <property type="entry name" value="GATase_3"/>
</dbReference>
<keyword evidence="5 7" id="KW-0460">Magnesium</keyword>
<reference evidence="11 12" key="1">
    <citation type="journal article" date="2020" name="Harmful Algae">
        <title>Molecular and morphological characterization of a novel dihydroanatoxin-a producing Microcoleus species (cyanobacteria) from the Russian River, California, USA.</title>
        <authorList>
            <person name="Conklin K.Y."/>
            <person name="Stancheva R."/>
            <person name="Otten T.G."/>
            <person name="Fadness R."/>
            <person name="Boyer G.L."/>
            <person name="Read B."/>
            <person name="Zhang X."/>
            <person name="Sheath R.G."/>
        </authorList>
    </citation>
    <scope>NUCLEOTIDE SEQUENCE [LARGE SCALE GENOMIC DNA]</scope>
    <source>
        <strain evidence="11 12">PTRS2</strain>
    </source>
</reference>
<evidence type="ECO:0000256" key="8">
    <source>
        <dbReference type="SAM" id="MobiDB-lite"/>
    </source>
</evidence>
<evidence type="ECO:0000256" key="6">
    <source>
        <dbReference type="ARBA" id="ARBA00022962"/>
    </source>
</evidence>
<dbReference type="RefSeq" id="WP_340520651.1">
    <property type="nucleotide sequence ID" value="NZ_JBBLXS010000382.1"/>
</dbReference>
<evidence type="ECO:0000256" key="7">
    <source>
        <dbReference type="HAMAP-Rule" id="MF_00027"/>
    </source>
</evidence>
<comment type="domain">
    <text evidence="7">Comprises of two domains. The C-terminal domain contains the binding site for glutamine and catalyzes the hydrolysis of this substrate to glutamate and ammonia. The N-terminal domain is anticipated to bind ATP and cobyrinate and catalyzes the ultimate synthesis of the diamide product. The ammonia produced via the glutaminase domain is probably translocated to the adjacent domain via a molecular tunnel, where it reacts with an activated intermediate.</text>
</comment>
<feature type="site" description="Increases nucleophilicity of active site Cys" evidence="7">
    <location>
        <position position="534"/>
    </location>
</feature>
<dbReference type="InterPro" id="IPR029062">
    <property type="entry name" value="Class_I_gatase-like"/>
</dbReference>
<feature type="domain" description="CobB/CobQ-like glutamine amidotransferase" evidence="10">
    <location>
        <begin position="347"/>
        <end position="540"/>
    </location>
</feature>
<keyword evidence="3 7" id="KW-0547">Nucleotide-binding</keyword>
<feature type="compositionally biased region" description="Basic and acidic residues" evidence="8">
    <location>
        <begin position="95"/>
        <end position="104"/>
    </location>
</feature>
<dbReference type="Pfam" id="PF01656">
    <property type="entry name" value="CbiA"/>
    <property type="match status" value="1"/>
</dbReference>
<gene>
    <name evidence="7" type="primary">cbiA</name>
    <name evidence="11" type="ORF">WMG39_22310</name>
</gene>
<keyword evidence="2 7" id="KW-0436">Ligase</keyword>
<dbReference type="PROSITE" id="PS51274">
    <property type="entry name" value="GATASE_COBBQ"/>
    <property type="match status" value="1"/>
</dbReference>
<comment type="catalytic activity">
    <reaction evidence="7">
        <text>cob(II)yrinate + 2 L-glutamine + 2 ATP + 2 H2O = cob(II)yrinate a,c diamide + 2 L-glutamate + 2 ADP + 2 phosphate + 2 H(+)</text>
        <dbReference type="Rhea" id="RHEA:26289"/>
        <dbReference type="ChEBI" id="CHEBI:15377"/>
        <dbReference type="ChEBI" id="CHEBI:15378"/>
        <dbReference type="ChEBI" id="CHEBI:29985"/>
        <dbReference type="ChEBI" id="CHEBI:30616"/>
        <dbReference type="ChEBI" id="CHEBI:43474"/>
        <dbReference type="ChEBI" id="CHEBI:58359"/>
        <dbReference type="ChEBI" id="CHEBI:58537"/>
        <dbReference type="ChEBI" id="CHEBI:58894"/>
        <dbReference type="ChEBI" id="CHEBI:456216"/>
        <dbReference type="EC" id="6.3.5.11"/>
    </reaction>
</comment>
<dbReference type="EC" id="6.3.5.11" evidence="7"/>
<comment type="pathway">
    <text evidence="7">Cofactor biosynthesis; adenosylcobalamin biosynthesis; cob(II)yrinate a,c-diamide from sirohydrochlorin (anaerobic route): step 10/10.</text>
</comment>
<comment type="function">
    <text evidence="7">Catalyzes the ATP-dependent amidation of the two carboxylate groups at positions a and c of cobyrinate, using either L-glutamine or ammonia as the nitrogen source.</text>
</comment>
<dbReference type="InterPro" id="IPR002586">
    <property type="entry name" value="CobQ/CobB/MinD/ParA_Nub-bd_dom"/>
</dbReference>
<dbReference type="PANTHER" id="PTHR43873:SF1">
    <property type="entry name" value="COBYRINATE A,C-DIAMIDE SYNTHASE"/>
    <property type="match status" value="1"/>
</dbReference>
<evidence type="ECO:0000256" key="3">
    <source>
        <dbReference type="ARBA" id="ARBA00022741"/>
    </source>
</evidence>
<feature type="compositionally biased region" description="Low complexity" evidence="8">
    <location>
        <begin position="151"/>
        <end position="166"/>
    </location>
</feature>
<evidence type="ECO:0000259" key="10">
    <source>
        <dbReference type="Pfam" id="PF07685"/>
    </source>
</evidence>
<feature type="compositionally biased region" description="Polar residues" evidence="8">
    <location>
        <begin position="136"/>
        <end position="150"/>
    </location>
</feature>
<dbReference type="CDD" id="cd03130">
    <property type="entry name" value="GATase1_CobB"/>
    <property type="match status" value="1"/>
</dbReference>
<sequence length="563" mass="61032">MALVIAGERSGAGKTTVTIALLAYLIRRGLNVQSFKVGPDYIDPMFHAFVTGRPCRNLDAILTSESYVQECFYRHIQDVDFALVEGVMGLFDGVSRRQKEEGRRTPPYPPQGGKKKPLLGGKNNSHQGGKKKPHQAGSNNSPQAGSNNSPQAGNNNSPQAGNNNSPLSPPWGEEEFNYDFSFASTAHVASLLNLPVLLVIDCSRLSGSVAAIAHGFRSFDKNLNFAGLVLNRVASDRHLELLTDALEPLNLPVLGVLRRDEAVTIPDRHLGLIPAEELPNLHAAIDKLADLAAVAFDWEKLLPMLAATSDEGGEGSEQLLGRYSLPSVIITEKDDVVNCLGKQFGVRIAVARDRAFNFYYQDNLDLLAQLGAQLVFWSPVDDAVFPDNVQGLYFGGGFPEVFAKELSGNVVIREAVKSAIAAGMPTYAECGGLMYLCDSIVDFDGNSWEGVGVLPSTAEMGKRLTLGYRETVALRDSSVLSSGDGVCGHEFHRSHLTVEPSDPVYHSWRYGKRGEVEQVGEGWGVNGVHASYLHLHWGARPDIPARFLQQCAEFDCNGVLGDG</sequence>
<evidence type="ECO:0000313" key="12">
    <source>
        <dbReference type="Proteomes" id="UP001384579"/>
    </source>
</evidence>
<dbReference type="SUPFAM" id="SSF52317">
    <property type="entry name" value="Class I glutamine amidotransferase-like"/>
    <property type="match status" value="1"/>
</dbReference>
<dbReference type="SUPFAM" id="SSF52540">
    <property type="entry name" value="P-loop containing nucleoside triphosphate hydrolases"/>
    <property type="match status" value="2"/>
</dbReference>
<evidence type="ECO:0000256" key="4">
    <source>
        <dbReference type="ARBA" id="ARBA00022840"/>
    </source>
</evidence>
<feature type="region of interest" description="Disordered" evidence="8">
    <location>
        <begin position="95"/>
        <end position="170"/>
    </location>
</feature>
<dbReference type="NCBIfam" id="NF002204">
    <property type="entry name" value="PRK01077.1"/>
    <property type="match status" value="1"/>
</dbReference>
<evidence type="ECO:0000256" key="2">
    <source>
        <dbReference type="ARBA" id="ARBA00022598"/>
    </source>
</evidence>
<keyword evidence="7" id="KW-0169">Cobalamin biosynthesis</keyword>
<comment type="caution">
    <text evidence="11">The sequence shown here is derived from an EMBL/GenBank/DDBJ whole genome shotgun (WGS) entry which is preliminary data.</text>
</comment>
<dbReference type="Proteomes" id="UP001384579">
    <property type="component" value="Unassembled WGS sequence"/>
</dbReference>
<name>A0ABU8YSX6_9CYAN</name>
<dbReference type="HAMAP" id="MF_00027">
    <property type="entry name" value="CobB_CbiA"/>
    <property type="match status" value="1"/>
</dbReference>
<evidence type="ECO:0000256" key="1">
    <source>
        <dbReference type="ARBA" id="ARBA00001946"/>
    </source>
</evidence>
<dbReference type="InterPro" id="IPR004484">
    <property type="entry name" value="CbiA/CobB_synth"/>
</dbReference>
<dbReference type="CDD" id="cd05388">
    <property type="entry name" value="CobB_N"/>
    <property type="match status" value="1"/>
</dbReference>
<comment type="miscellaneous">
    <text evidence="7">The a and c carboxylates of cobyrinate are activated for nucleophilic attack via formation of a phosphorylated intermediate by ATP. CbiA catalyzes first the amidation of the c-carboxylate, and then that of the a-carboxylate.</text>
</comment>
<feature type="domain" description="CobQ/CobB/MinD/ParA nucleotide binding" evidence="9">
    <location>
        <begin position="3"/>
        <end position="270"/>
    </location>
</feature>
<protein>
    <recommendedName>
        <fullName evidence="7">Cobyrinate a,c-diamide synthase</fullName>
        <ecNumber evidence="7">6.3.5.11</ecNumber>
    </recommendedName>
    <alternativeName>
        <fullName evidence="7">Cobyrinic acid a,c-diamide synthetase</fullName>
    </alternativeName>
</protein>
<comment type="cofactor">
    <cofactor evidence="1 7">
        <name>Mg(2+)</name>
        <dbReference type="ChEBI" id="CHEBI:18420"/>
    </cofactor>
</comment>
<feature type="active site" description="Nucleophile" evidence="7">
    <location>
        <position position="430"/>
    </location>
</feature>
<dbReference type="NCBIfam" id="TIGR00379">
    <property type="entry name" value="cobB"/>
    <property type="match status" value="1"/>
</dbReference>
<evidence type="ECO:0000259" key="9">
    <source>
        <dbReference type="Pfam" id="PF01656"/>
    </source>
</evidence>
<dbReference type="PANTHER" id="PTHR43873">
    <property type="entry name" value="COBYRINATE A,C-DIAMIDE SYNTHASE"/>
    <property type="match status" value="1"/>
</dbReference>
<dbReference type="EMBL" id="JBBLXS010000382">
    <property type="protein sequence ID" value="MEK0187567.1"/>
    <property type="molecule type" value="Genomic_DNA"/>
</dbReference>
<comment type="similarity">
    <text evidence="7">Belongs to the CobB/CbiA family.</text>
</comment>